<dbReference type="EMBL" id="AP018823">
    <property type="protein sequence ID" value="BBF87590.1"/>
    <property type="molecule type" value="Genomic_DNA"/>
</dbReference>
<evidence type="ECO:0000313" key="7">
    <source>
        <dbReference type="EMBL" id="BBF87590.1"/>
    </source>
</evidence>
<evidence type="ECO:0000256" key="2">
    <source>
        <dbReference type="ARBA" id="ARBA00022729"/>
    </source>
</evidence>
<protein>
    <recommendedName>
        <fullName evidence="9">Lipoprotein</fullName>
    </recommendedName>
</protein>
<dbReference type="InterPro" id="IPR032831">
    <property type="entry name" value="LptM_cons"/>
</dbReference>
<keyword evidence="6" id="KW-0449">Lipoprotein</keyword>
<name>A0A3G9GI82_9NEIS</name>
<evidence type="ECO:0000256" key="3">
    <source>
        <dbReference type="ARBA" id="ARBA00023136"/>
    </source>
</evidence>
<accession>A0A3G9GI82</accession>
<keyword evidence="4" id="KW-0564">Palmitate</keyword>
<dbReference type="NCBIfam" id="NF047847">
    <property type="entry name" value="SS_mature_LptM"/>
    <property type="match status" value="1"/>
</dbReference>
<reference evidence="8" key="3">
    <citation type="journal article" date="2017" name="Plant Physiol. Biochem.">
        <title>Differential oxidative and antioxidative response of duckweed Lemna minor toward plant growth promoting/inhibiting bacteria.</title>
        <authorList>
            <person name="Ishizawa H."/>
            <person name="Kuroda M."/>
            <person name="Morikawa M."/>
            <person name="Ike M."/>
        </authorList>
    </citation>
    <scope>NUCLEOTIDE SEQUENCE [LARGE SCALE GENOMIC DNA]</scope>
    <source>
        <strain evidence="8">H3</strain>
    </source>
</reference>
<sequence>MLRTMLTCLALSLVVTACGYKGNLFLPKQEAARTHASAPAAQLRPAQ</sequence>
<organism evidence="7 8">
    <name type="scientific">Aquitalea magnusonii</name>
    <dbReference type="NCBI Taxonomy" id="332411"/>
    <lineage>
        <taxon>Bacteria</taxon>
        <taxon>Pseudomonadati</taxon>
        <taxon>Pseudomonadota</taxon>
        <taxon>Betaproteobacteria</taxon>
        <taxon>Neisseriales</taxon>
        <taxon>Chromobacteriaceae</taxon>
        <taxon>Aquitalea</taxon>
    </lineage>
</organism>
<proteinExistence type="predicted"/>
<reference evidence="8" key="1">
    <citation type="journal article" date="2017" name="Biotechnol. Biofuels">
        <title>Evaluation of environmental bacterial communities as a factor affecting the growth of duckweed Lemna minor.</title>
        <authorList>
            <person name="Ishizawa H."/>
            <person name="Kuroda M."/>
            <person name="Morikawa M."/>
            <person name="Ike M."/>
        </authorList>
    </citation>
    <scope>NUCLEOTIDE SEQUENCE [LARGE SCALE GENOMIC DNA]</scope>
    <source>
        <strain evidence="8">H3</strain>
    </source>
</reference>
<dbReference type="AlphaFoldDB" id="A0A3G9GI82"/>
<keyword evidence="5" id="KW-0998">Cell outer membrane</keyword>
<keyword evidence="2" id="KW-0732">Signal</keyword>
<keyword evidence="8" id="KW-1185">Reference proteome</keyword>
<dbReference type="PROSITE" id="PS51257">
    <property type="entry name" value="PROKAR_LIPOPROTEIN"/>
    <property type="match status" value="1"/>
</dbReference>
<dbReference type="RefSeq" id="WP_167467177.1">
    <property type="nucleotide sequence ID" value="NZ_AP018823.1"/>
</dbReference>
<reference evidence="7 8" key="2">
    <citation type="journal article" date="2017" name="Genome Announc.">
        <title>Draft genome sequence of Aquitalea magnusonii strain H3, a plant growth-promoting bacterium of duckweed Lemna minor.</title>
        <authorList>
            <person name="Ishizawa H."/>
            <person name="Kuroda M."/>
            <person name="Ike M."/>
        </authorList>
    </citation>
    <scope>NUCLEOTIDE SEQUENCE [LARGE SCALE GENOMIC DNA]</scope>
    <source>
        <strain evidence="7 8">H3</strain>
    </source>
</reference>
<comment type="subcellular location">
    <subcellularLocation>
        <location evidence="1">Cell outer membrane</location>
        <topology evidence="1">Lipid-anchor</topology>
    </subcellularLocation>
</comment>
<evidence type="ECO:0008006" key="9">
    <source>
        <dbReference type="Google" id="ProtNLM"/>
    </source>
</evidence>
<dbReference type="KEGG" id="amah:DLM_4011"/>
<keyword evidence="3" id="KW-0472">Membrane</keyword>
<gene>
    <name evidence="7" type="ORF">DLM_4011</name>
</gene>
<dbReference type="Proteomes" id="UP000198290">
    <property type="component" value="Chromosome"/>
</dbReference>
<evidence type="ECO:0000256" key="4">
    <source>
        <dbReference type="ARBA" id="ARBA00023139"/>
    </source>
</evidence>
<evidence type="ECO:0000256" key="6">
    <source>
        <dbReference type="ARBA" id="ARBA00023288"/>
    </source>
</evidence>
<evidence type="ECO:0000256" key="1">
    <source>
        <dbReference type="ARBA" id="ARBA00004459"/>
    </source>
</evidence>
<evidence type="ECO:0000313" key="8">
    <source>
        <dbReference type="Proteomes" id="UP000198290"/>
    </source>
</evidence>
<evidence type="ECO:0000256" key="5">
    <source>
        <dbReference type="ARBA" id="ARBA00023237"/>
    </source>
</evidence>